<organism evidence="2 3">
    <name type="scientific">Verruconis gallopava</name>
    <dbReference type="NCBI Taxonomy" id="253628"/>
    <lineage>
        <taxon>Eukaryota</taxon>
        <taxon>Fungi</taxon>
        <taxon>Dikarya</taxon>
        <taxon>Ascomycota</taxon>
        <taxon>Pezizomycotina</taxon>
        <taxon>Dothideomycetes</taxon>
        <taxon>Pleosporomycetidae</taxon>
        <taxon>Venturiales</taxon>
        <taxon>Sympoventuriaceae</taxon>
        <taxon>Verruconis</taxon>
    </lineage>
</organism>
<dbReference type="EMBL" id="KN847548">
    <property type="protein sequence ID" value="KIW02616.1"/>
    <property type="molecule type" value="Genomic_DNA"/>
</dbReference>
<dbReference type="InParanoid" id="A0A0D1XJY7"/>
<proteinExistence type="predicted"/>
<dbReference type="AlphaFoldDB" id="A0A0D1XJY7"/>
<protein>
    <submittedName>
        <fullName evidence="2">Uncharacterized protein</fullName>
    </submittedName>
</protein>
<feature type="region of interest" description="Disordered" evidence="1">
    <location>
        <begin position="19"/>
        <end position="76"/>
    </location>
</feature>
<sequence>MGGPLIKYCQAKQVYAGYRRGERRRTANNEHGGNAAAPGERRGVPQSCLPCRFPRVKRERERGRERKRARKERDMGRYSAISQRLLAIERGQAGFCVRGAEAAEFRSGHARAGGQRENFGV</sequence>
<evidence type="ECO:0000313" key="2">
    <source>
        <dbReference type="EMBL" id="KIW02616.1"/>
    </source>
</evidence>
<accession>A0A0D1XJY7</accession>
<name>A0A0D1XJY7_9PEZI</name>
<evidence type="ECO:0000256" key="1">
    <source>
        <dbReference type="SAM" id="MobiDB-lite"/>
    </source>
</evidence>
<dbReference type="Proteomes" id="UP000053259">
    <property type="component" value="Unassembled WGS sequence"/>
</dbReference>
<keyword evidence="3" id="KW-1185">Reference proteome</keyword>
<dbReference type="HOGENOM" id="CLU_2039868_0_0_1"/>
<dbReference type="GeneID" id="27314036"/>
<evidence type="ECO:0000313" key="3">
    <source>
        <dbReference type="Proteomes" id="UP000053259"/>
    </source>
</evidence>
<dbReference type="VEuPathDB" id="FungiDB:PV09_06063"/>
<gene>
    <name evidence="2" type="ORF">PV09_06063</name>
</gene>
<reference evidence="2 3" key="1">
    <citation type="submission" date="2015-01" db="EMBL/GenBank/DDBJ databases">
        <title>The Genome Sequence of Ochroconis gallopava CBS43764.</title>
        <authorList>
            <consortium name="The Broad Institute Genomics Platform"/>
            <person name="Cuomo C."/>
            <person name="de Hoog S."/>
            <person name="Gorbushina A."/>
            <person name="Stielow B."/>
            <person name="Teixiera M."/>
            <person name="Abouelleil A."/>
            <person name="Chapman S.B."/>
            <person name="Priest M."/>
            <person name="Young S.K."/>
            <person name="Wortman J."/>
            <person name="Nusbaum C."/>
            <person name="Birren B."/>
        </authorList>
    </citation>
    <scope>NUCLEOTIDE SEQUENCE [LARGE SCALE GENOMIC DNA]</scope>
    <source>
        <strain evidence="2 3">CBS 43764</strain>
    </source>
</reference>
<dbReference type="RefSeq" id="XP_016212485.1">
    <property type="nucleotide sequence ID" value="XM_016359649.1"/>
</dbReference>